<keyword evidence="3" id="KW-0520">NAD</keyword>
<dbReference type="Pfam" id="PF02826">
    <property type="entry name" value="2-Hacid_dh_C"/>
    <property type="match status" value="1"/>
</dbReference>
<dbReference type="PANTHER" id="PTHR43026">
    <property type="entry name" value="2-HYDROXYACID DEHYDROGENASE HOMOLOG 1-RELATED"/>
    <property type="match status" value="1"/>
</dbReference>
<dbReference type="EMBL" id="JAKGAS010000003">
    <property type="protein sequence ID" value="MCF2947896.1"/>
    <property type="molecule type" value="Genomic_DNA"/>
</dbReference>
<dbReference type="Gene3D" id="3.40.50.720">
    <property type="entry name" value="NAD(P)-binding Rossmann-like Domain"/>
    <property type="match status" value="2"/>
</dbReference>
<evidence type="ECO:0000259" key="5">
    <source>
        <dbReference type="Pfam" id="PF00389"/>
    </source>
</evidence>
<feature type="domain" description="D-isomer specific 2-hydroxyacid dehydrogenase catalytic" evidence="5">
    <location>
        <begin position="25"/>
        <end position="329"/>
    </location>
</feature>
<dbReference type="InterPro" id="IPR029753">
    <property type="entry name" value="D-isomer_DH_CS"/>
</dbReference>
<dbReference type="InterPro" id="IPR006140">
    <property type="entry name" value="D-isomer_DH_NAD-bd"/>
</dbReference>
<organism evidence="7 8">
    <name type="scientific">Paraglaciecola algarum</name>
    <dbReference type="NCBI Taxonomy" id="3050085"/>
    <lineage>
        <taxon>Bacteria</taxon>
        <taxon>Pseudomonadati</taxon>
        <taxon>Pseudomonadota</taxon>
        <taxon>Gammaproteobacteria</taxon>
        <taxon>Alteromonadales</taxon>
        <taxon>Alteromonadaceae</taxon>
        <taxon>Paraglaciecola</taxon>
    </lineage>
</organism>
<dbReference type="SUPFAM" id="SSF51735">
    <property type="entry name" value="NAD(P)-binding Rossmann-fold domains"/>
    <property type="match status" value="1"/>
</dbReference>
<feature type="domain" description="D-isomer specific 2-hydroxyacid dehydrogenase NAD-binding" evidence="6">
    <location>
        <begin position="116"/>
        <end position="302"/>
    </location>
</feature>
<evidence type="ECO:0000256" key="4">
    <source>
        <dbReference type="RuleBase" id="RU003719"/>
    </source>
</evidence>
<proteinExistence type="inferred from homology"/>
<protein>
    <submittedName>
        <fullName evidence="7">2-hydroxyacid dehydrogenase</fullName>
    </submittedName>
</protein>
<reference evidence="7 8" key="1">
    <citation type="submission" date="2022-01" db="EMBL/GenBank/DDBJ databases">
        <title>Paraglaciecola sp. G1-23.</title>
        <authorList>
            <person name="Jin M.S."/>
            <person name="Han D.M."/>
            <person name="Kim H.M."/>
            <person name="Jeon C.O."/>
        </authorList>
    </citation>
    <scope>NUCLEOTIDE SEQUENCE [LARGE SCALE GENOMIC DNA]</scope>
    <source>
        <strain evidence="7 8">G1-23</strain>
    </source>
</reference>
<dbReference type="InterPro" id="IPR058205">
    <property type="entry name" value="D-LDH-like"/>
</dbReference>
<evidence type="ECO:0000256" key="2">
    <source>
        <dbReference type="ARBA" id="ARBA00023002"/>
    </source>
</evidence>
<dbReference type="Proteomes" id="UP001521137">
    <property type="component" value="Unassembled WGS sequence"/>
</dbReference>
<dbReference type="InterPro" id="IPR006139">
    <property type="entry name" value="D-isomer_2_OHA_DH_cat_dom"/>
</dbReference>
<dbReference type="Pfam" id="PF00389">
    <property type="entry name" value="2-Hacid_dh"/>
    <property type="match status" value="1"/>
</dbReference>
<dbReference type="CDD" id="cd12183">
    <property type="entry name" value="LDH_like_2"/>
    <property type="match status" value="1"/>
</dbReference>
<gene>
    <name evidence="7" type="ORF">L0668_07250</name>
</gene>
<dbReference type="PANTHER" id="PTHR43026:SF1">
    <property type="entry name" value="2-HYDROXYACID DEHYDROGENASE HOMOLOG 1-RELATED"/>
    <property type="match status" value="1"/>
</dbReference>
<accession>A0ABS9D4Q1</accession>
<dbReference type="PROSITE" id="PS00670">
    <property type="entry name" value="D_2_HYDROXYACID_DH_2"/>
    <property type="match status" value="1"/>
</dbReference>
<evidence type="ECO:0000259" key="6">
    <source>
        <dbReference type="Pfam" id="PF02826"/>
    </source>
</evidence>
<keyword evidence="8" id="KW-1185">Reference proteome</keyword>
<dbReference type="InterPro" id="IPR036291">
    <property type="entry name" value="NAD(P)-bd_dom_sf"/>
</dbReference>
<dbReference type="PROSITE" id="PS00671">
    <property type="entry name" value="D_2_HYDROXYACID_DH_3"/>
    <property type="match status" value="1"/>
</dbReference>
<evidence type="ECO:0000256" key="1">
    <source>
        <dbReference type="ARBA" id="ARBA00005854"/>
    </source>
</evidence>
<evidence type="ECO:0000313" key="7">
    <source>
        <dbReference type="EMBL" id="MCF2947896.1"/>
    </source>
</evidence>
<comment type="caution">
    <text evidence="7">The sequence shown here is derived from an EMBL/GenBank/DDBJ whole genome shotgun (WGS) entry which is preliminary data.</text>
</comment>
<dbReference type="PROSITE" id="PS00065">
    <property type="entry name" value="D_2_HYDROXYACID_DH_1"/>
    <property type="match status" value="1"/>
</dbReference>
<dbReference type="SUPFAM" id="SSF52283">
    <property type="entry name" value="Formate/glycerate dehydrogenase catalytic domain-like"/>
    <property type="match status" value="1"/>
</dbReference>
<evidence type="ECO:0000313" key="8">
    <source>
        <dbReference type="Proteomes" id="UP001521137"/>
    </source>
</evidence>
<sequence>MTQSSSNKVAFFSSKSFDKQVFAQFEQTKPVIVSHIESRLEQTTVALAAGFDTVCVFVNDDVNTQVVEQLAELGVKHVALRCAGYNNVDITTCHKLGISVSHVPVYSPYSVAEHALSLILTLNRRTHKAYNRVKEGNFELQGLLGFTLHNKTIGVIGTGHIGSAFINIVEGFGCKILAYDPTPNPLIKSKVEYVDLQYLLTHSDIISLHCPLTQDNSHMINVNAIQQMKDGVMIINTSRGGLIDTSALIKGLKTQKIGYVGLDVYEMESELFFRDRSYEVIQDDLFQRLSTFHNVLITGHQGFFTQEALNEIATTTINNICGVTEGQTNHDNFL</sequence>
<evidence type="ECO:0000256" key="3">
    <source>
        <dbReference type="ARBA" id="ARBA00023027"/>
    </source>
</evidence>
<keyword evidence="2 4" id="KW-0560">Oxidoreductase</keyword>
<name>A0ABS9D4Q1_9ALTE</name>
<comment type="similarity">
    <text evidence="1 4">Belongs to the D-isomer specific 2-hydroxyacid dehydrogenase family.</text>
</comment>
<dbReference type="RefSeq" id="WP_235311426.1">
    <property type="nucleotide sequence ID" value="NZ_JAKGAS010000003.1"/>
</dbReference>
<dbReference type="InterPro" id="IPR029752">
    <property type="entry name" value="D-isomer_DH_CS1"/>
</dbReference>